<comment type="caution">
    <text evidence="4">The sequence shown here is derived from an EMBL/GenBank/DDBJ whole genome shotgun (WGS) entry which is preliminary data.</text>
</comment>
<evidence type="ECO:0000313" key="5">
    <source>
        <dbReference type="Proteomes" id="UP000565613"/>
    </source>
</evidence>
<accession>A0A7X9XZA0</accession>
<evidence type="ECO:0000256" key="2">
    <source>
        <dbReference type="SAM" id="Phobius"/>
    </source>
</evidence>
<feature type="region of interest" description="Disordered" evidence="1">
    <location>
        <begin position="114"/>
        <end position="178"/>
    </location>
</feature>
<protein>
    <submittedName>
        <fullName evidence="4">Zinc-ribbon domain-containing protein</fullName>
    </submittedName>
</protein>
<evidence type="ECO:0000259" key="3">
    <source>
        <dbReference type="Pfam" id="PF13240"/>
    </source>
</evidence>
<keyword evidence="2" id="KW-1133">Transmembrane helix</keyword>
<dbReference type="Pfam" id="PF13240">
    <property type="entry name" value="Zn_Ribbon_1"/>
    <property type="match status" value="1"/>
</dbReference>
<dbReference type="EMBL" id="JABAGR010000001">
    <property type="protein sequence ID" value="NMF25181.1"/>
    <property type="molecule type" value="Genomic_DNA"/>
</dbReference>
<dbReference type="InterPro" id="IPR026870">
    <property type="entry name" value="Zinc_ribbon_dom"/>
</dbReference>
<feature type="transmembrane region" description="Helical" evidence="2">
    <location>
        <begin position="77"/>
        <end position="96"/>
    </location>
</feature>
<keyword evidence="2" id="KW-0812">Transmembrane</keyword>
<dbReference type="RefSeq" id="WP_170103250.1">
    <property type="nucleotide sequence ID" value="NZ_JABAGR010000001.1"/>
</dbReference>
<organism evidence="4 5">
    <name type="scientific">Parafannyhessea umbonata</name>
    <dbReference type="NCBI Taxonomy" id="604330"/>
    <lineage>
        <taxon>Bacteria</taxon>
        <taxon>Bacillati</taxon>
        <taxon>Actinomycetota</taxon>
        <taxon>Coriobacteriia</taxon>
        <taxon>Coriobacteriales</taxon>
        <taxon>Atopobiaceae</taxon>
        <taxon>Parafannyhessea</taxon>
    </lineage>
</organism>
<feature type="region of interest" description="Disordered" evidence="1">
    <location>
        <begin position="30"/>
        <end position="71"/>
    </location>
</feature>
<dbReference type="Proteomes" id="UP000565613">
    <property type="component" value="Unassembled WGS sequence"/>
</dbReference>
<sequence>MGTRFCTSCGAPIQPGKKFCMRCGAPIADASPAPDSTSPAPPTRMPSTAPGSPARADAAPTDIPAPQPAKRPGTGTIVAIVAAVLLALVLVFLIAWSASGNALPWQAGADQAQKATGEKSEAAKRKAAQKKAAEDKRKAEEAKEKAAEAEAEAEAKAKAEAEQKAEAAAQAQRDAEKNAEDAQFKGQLVLYYNRLSDYDSRIASCANTFNKTYLSGDYAARSSAASDCYSLEQSIQGDVSSFAGIQVPEGSAYASQHASIQRCLADLQSRIGCIASAWTTDLAYDDPAPHKDQILAPITAGNNPHTSKSIALQDYQDVYPTIKF</sequence>
<proteinExistence type="predicted"/>
<reference evidence="4 5" key="1">
    <citation type="submission" date="2020-04" db="EMBL/GenBank/DDBJ databases">
        <authorList>
            <person name="Hitch T.C.A."/>
            <person name="Wylensek D."/>
            <person name="Clavel T."/>
        </authorList>
    </citation>
    <scope>NUCLEOTIDE SEQUENCE [LARGE SCALE GENOMIC DNA]</scope>
    <source>
        <strain evidence="4 5">105184</strain>
    </source>
</reference>
<dbReference type="AlphaFoldDB" id="A0A7X9XZA0"/>
<evidence type="ECO:0000313" key="4">
    <source>
        <dbReference type="EMBL" id="NMF25181.1"/>
    </source>
</evidence>
<name>A0A7X9XZA0_9ACTN</name>
<keyword evidence="2" id="KW-0472">Membrane</keyword>
<gene>
    <name evidence="4" type="ORF">HF885_01805</name>
</gene>
<feature type="compositionally biased region" description="Basic and acidic residues" evidence="1">
    <location>
        <begin position="131"/>
        <end position="165"/>
    </location>
</feature>
<evidence type="ECO:0000256" key="1">
    <source>
        <dbReference type="SAM" id="MobiDB-lite"/>
    </source>
</evidence>
<feature type="domain" description="Zinc-ribbon" evidence="3">
    <location>
        <begin position="5"/>
        <end position="27"/>
    </location>
</feature>